<sequence>MGQGIVILKRILAFWRPGWIKWGVNLDVMQLSEGRIWVVVFSLIILIGADICKYVGFQASQFIMKQGIWLRWLIYLAGIFGILIYGIYGPAYSASEFIYFQF</sequence>
<feature type="transmembrane region" description="Helical" evidence="1">
    <location>
        <begin position="68"/>
        <end position="88"/>
    </location>
</feature>
<evidence type="ECO:0000313" key="2">
    <source>
        <dbReference type="EMBL" id="MBC8574394.1"/>
    </source>
</evidence>
<keyword evidence="1" id="KW-0812">Transmembrane</keyword>
<reference evidence="2 3" key="1">
    <citation type="submission" date="2020-08" db="EMBL/GenBank/DDBJ databases">
        <title>Genome public.</title>
        <authorList>
            <person name="Liu C."/>
            <person name="Sun Q."/>
        </authorList>
    </citation>
    <scope>NUCLEOTIDE SEQUENCE [LARGE SCALE GENOMIC DNA]</scope>
    <source>
        <strain evidence="2 3">NSJ-46</strain>
    </source>
</reference>
<evidence type="ECO:0008006" key="4">
    <source>
        <dbReference type="Google" id="ProtNLM"/>
    </source>
</evidence>
<accession>A0ABR7NDM0</accession>
<keyword evidence="1" id="KW-0472">Membrane</keyword>
<proteinExistence type="predicted"/>
<comment type="caution">
    <text evidence="2">The sequence shown here is derived from an EMBL/GenBank/DDBJ whole genome shotgun (WGS) entry which is preliminary data.</text>
</comment>
<gene>
    <name evidence="2" type="ORF">H8716_15180</name>
</gene>
<organism evidence="2 3">
    <name type="scientific">Jingyaoa shaoxingensis</name>
    <dbReference type="NCBI Taxonomy" id="2763671"/>
    <lineage>
        <taxon>Bacteria</taxon>
        <taxon>Bacillati</taxon>
        <taxon>Bacillota</taxon>
        <taxon>Clostridia</taxon>
        <taxon>Lachnospirales</taxon>
        <taxon>Lachnospiraceae</taxon>
        <taxon>Jingyaoa</taxon>
    </lineage>
</organism>
<dbReference type="Proteomes" id="UP000657421">
    <property type="component" value="Unassembled WGS sequence"/>
</dbReference>
<evidence type="ECO:0000313" key="3">
    <source>
        <dbReference type="Proteomes" id="UP000657421"/>
    </source>
</evidence>
<keyword evidence="3" id="KW-1185">Reference proteome</keyword>
<protein>
    <recommendedName>
        <fullName evidence="4">MBOAT family protein</fullName>
    </recommendedName>
</protein>
<feature type="transmembrane region" description="Helical" evidence="1">
    <location>
        <begin position="36"/>
        <end position="56"/>
    </location>
</feature>
<keyword evidence="1" id="KW-1133">Transmembrane helix</keyword>
<dbReference type="EMBL" id="JACRSZ010000021">
    <property type="protein sequence ID" value="MBC8574394.1"/>
    <property type="molecule type" value="Genomic_DNA"/>
</dbReference>
<dbReference type="RefSeq" id="WP_249309857.1">
    <property type="nucleotide sequence ID" value="NZ_JACRSZ010000021.1"/>
</dbReference>
<evidence type="ECO:0000256" key="1">
    <source>
        <dbReference type="SAM" id="Phobius"/>
    </source>
</evidence>
<name>A0ABR7NDM0_9FIRM</name>